<organism evidence="1">
    <name type="scientific">hydrothermal vent metagenome</name>
    <dbReference type="NCBI Taxonomy" id="652676"/>
    <lineage>
        <taxon>unclassified sequences</taxon>
        <taxon>metagenomes</taxon>
        <taxon>ecological metagenomes</taxon>
    </lineage>
</organism>
<gene>
    <name evidence="1" type="ORF">MNBD_GAMMA25-1389</name>
</gene>
<proteinExistence type="predicted"/>
<reference evidence="1" key="1">
    <citation type="submission" date="2018-06" db="EMBL/GenBank/DDBJ databases">
        <authorList>
            <person name="Zhirakovskaya E."/>
        </authorList>
    </citation>
    <scope>NUCLEOTIDE SEQUENCE</scope>
</reference>
<protein>
    <recommendedName>
        <fullName evidence="2">Integrase</fullName>
    </recommendedName>
</protein>
<name>A0A3B1AWQ6_9ZZZZ</name>
<sequence length="83" mass="10035">MPKYRLLNLEKTTPPSNARTKRWYRYTITNGINEINGFRSGTEKEVREFSRDCIKHLNKDIKHTERPHSFRPAYMHYAYEMSL</sequence>
<evidence type="ECO:0008006" key="2">
    <source>
        <dbReference type="Google" id="ProtNLM"/>
    </source>
</evidence>
<accession>A0A3B1AWQ6</accession>
<evidence type="ECO:0000313" key="1">
    <source>
        <dbReference type="EMBL" id="VAX10469.1"/>
    </source>
</evidence>
<dbReference type="AlphaFoldDB" id="A0A3B1AWQ6"/>
<dbReference type="EMBL" id="UOFY01000051">
    <property type="protein sequence ID" value="VAX10469.1"/>
    <property type="molecule type" value="Genomic_DNA"/>
</dbReference>